<evidence type="ECO:0000256" key="1">
    <source>
        <dbReference type="SAM" id="MobiDB-lite"/>
    </source>
</evidence>
<dbReference type="InterPro" id="IPR038249">
    <property type="entry name" value="PolIII_tau_V_sf"/>
</dbReference>
<dbReference type="Gene3D" id="3.30.300.150">
    <property type="entry name" value="DNA polymerase III, tau subunit, domain V"/>
    <property type="match status" value="1"/>
</dbReference>
<dbReference type="AlphaFoldDB" id="A0A5C7WFH5"/>
<feature type="region of interest" description="Disordered" evidence="1">
    <location>
        <begin position="99"/>
        <end position="126"/>
    </location>
</feature>
<evidence type="ECO:0000313" key="3">
    <source>
        <dbReference type="EMBL" id="TXI35394.1"/>
    </source>
</evidence>
<gene>
    <name evidence="3" type="ORF">E6Q69_01580</name>
</gene>
<feature type="compositionally biased region" description="Basic and acidic residues" evidence="1">
    <location>
        <begin position="113"/>
        <end position="125"/>
    </location>
</feature>
<reference evidence="3 4" key="1">
    <citation type="submission" date="2018-09" db="EMBL/GenBank/DDBJ databases">
        <title>Metagenome Assembled Genomes from an Advanced Water Purification Facility.</title>
        <authorList>
            <person name="Stamps B.W."/>
            <person name="Spear J.R."/>
        </authorList>
    </citation>
    <scope>NUCLEOTIDE SEQUENCE [LARGE SCALE GENOMIC DNA]</scope>
    <source>
        <strain evidence="3">Bin_52_1</strain>
    </source>
</reference>
<dbReference type="GO" id="GO:0003887">
    <property type="term" value="F:DNA-directed DNA polymerase activity"/>
    <property type="evidence" value="ECO:0007669"/>
    <property type="project" value="InterPro"/>
</dbReference>
<feature type="domain" description="DNA polymerase III tau subunit" evidence="2">
    <location>
        <begin position="25"/>
        <end position="143"/>
    </location>
</feature>
<protein>
    <submittedName>
        <fullName evidence="3">DNA polymerase III subunit gamma/tau</fullName>
    </submittedName>
</protein>
<dbReference type="Pfam" id="PF12170">
    <property type="entry name" value="DNA_pol3_tau_5"/>
    <property type="match status" value="1"/>
</dbReference>
<dbReference type="InterPro" id="IPR021029">
    <property type="entry name" value="DNA_pol_III_tau_dom-5"/>
</dbReference>
<dbReference type="EMBL" id="SSFO01000031">
    <property type="protein sequence ID" value="TXI35394.1"/>
    <property type="molecule type" value="Genomic_DNA"/>
</dbReference>
<organism evidence="3 4">
    <name type="scientific">Aquipseudomonas alcaligenes</name>
    <name type="common">Pseudomonas alcaligenes</name>
    <dbReference type="NCBI Taxonomy" id="43263"/>
    <lineage>
        <taxon>Bacteria</taxon>
        <taxon>Pseudomonadati</taxon>
        <taxon>Pseudomonadota</taxon>
        <taxon>Gammaproteobacteria</taxon>
        <taxon>Pseudomonadales</taxon>
        <taxon>Pseudomonadaceae</taxon>
        <taxon>Aquipseudomonas</taxon>
    </lineage>
</organism>
<evidence type="ECO:0000313" key="4">
    <source>
        <dbReference type="Proteomes" id="UP000321110"/>
    </source>
</evidence>
<feature type="non-terminal residue" evidence="3">
    <location>
        <position position="1"/>
    </location>
</feature>
<proteinExistence type="predicted"/>
<name>A0A5C7WFH5_AQUAC</name>
<comment type="caution">
    <text evidence="3">The sequence shown here is derived from an EMBL/GenBank/DDBJ whole genome shotgun (WGS) entry which is preliminary data.</text>
</comment>
<dbReference type="Proteomes" id="UP000321110">
    <property type="component" value="Unassembled WGS sequence"/>
</dbReference>
<sequence>DAPAAAPAEPEPLPAAQPATGLAAEWLDLFPRLGLSGMTGSIGANCTLIEANGDDWLLHLDPAHSALFNATQQRRLNEALNQHLGRDLKLRIELIRPEQETPAQAAARKRAERQRQAEQSIHDDPLVQQMIQQFGASIRPDSIEPLTP</sequence>
<accession>A0A5C7WFH5</accession>
<evidence type="ECO:0000259" key="2">
    <source>
        <dbReference type="Pfam" id="PF12170"/>
    </source>
</evidence>